<dbReference type="AlphaFoldDB" id="D2RK77"/>
<keyword evidence="2" id="KW-1185">Reference proteome</keyword>
<sequence length="190" mass="22176">MSINRCHKHGLSIDTMWDDLNPQAHQVIQKYFAEHNLSVEKLKKCHVSENYESRVYQAPVSPYNVPNKDDDKNLLDNSVVPPIVLILYKKDDRLEIETTRYTRPFLTMETDYLLATAAYLRYRINSLIQHVLFDYKGIPCGVDPFSHKEFDVWYGDKAETMTSIDEVMNKPFFDGKSLTEIVPEIENLEL</sequence>
<dbReference type="RefSeq" id="WP_012938468.1">
    <property type="nucleotide sequence ID" value="NC_013740.1"/>
</dbReference>
<dbReference type="EMBL" id="CP001859">
    <property type="protein sequence ID" value="ADB47479.1"/>
    <property type="molecule type" value="Genomic_DNA"/>
</dbReference>
<organism evidence="1 2">
    <name type="scientific">Acidaminococcus fermentans (strain ATCC 25085 / DSM 20731 / CCUG 9996 / CIP 106432 / VR4)</name>
    <dbReference type="NCBI Taxonomy" id="591001"/>
    <lineage>
        <taxon>Bacteria</taxon>
        <taxon>Bacillati</taxon>
        <taxon>Bacillota</taxon>
        <taxon>Negativicutes</taxon>
        <taxon>Acidaminococcales</taxon>
        <taxon>Acidaminococcaceae</taxon>
        <taxon>Acidaminococcus</taxon>
    </lineage>
</organism>
<name>D2RK77_ACIFV</name>
<evidence type="ECO:0000313" key="2">
    <source>
        <dbReference type="Proteomes" id="UP000001902"/>
    </source>
</evidence>
<reference evidence="1 2" key="1">
    <citation type="journal article" date="2010" name="Stand. Genomic Sci.">
        <title>Complete genome sequence of Acidaminococcus fermentans type strain (VR4).</title>
        <authorList>
            <person name="Chang Y.J."/>
            <person name="Pukall R."/>
            <person name="Saunders E."/>
            <person name="Lapidus A."/>
            <person name="Copeland A."/>
            <person name="Nolan M."/>
            <person name="Glavina Del Rio T."/>
            <person name="Lucas S."/>
            <person name="Chen F."/>
            <person name="Tice H."/>
            <person name="Cheng J.F."/>
            <person name="Han C."/>
            <person name="Detter J.C."/>
            <person name="Bruce D."/>
            <person name="Goodwin L."/>
            <person name="Pitluck S."/>
            <person name="Mikhailova N."/>
            <person name="Liolios K."/>
            <person name="Pati A."/>
            <person name="Ivanova N."/>
            <person name="Mavromatis K."/>
            <person name="Chen A."/>
            <person name="Palaniappan K."/>
            <person name="Land M."/>
            <person name="Hauser L."/>
            <person name="Jeffries C.D."/>
            <person name="Brettin T."/>
            <person name="Rohde M."/>
            <person name="Goker M."/>
            <person name="Bristow J."/>
            <person name="Eisen J.A."/>
            <person name="Markowitz V."/>
            <person name="Hugenholtz P."/>
            <person name="Kyrpides N.C."/>
            <person name="Klenk H.P."/>
        </authorList>
    </citation>
    <scope>NUCLEOTIDE SEQUENCE [LARGE SCALE GENOMIC DNA]</scope>
    <source>
        <strain evidence="2">ATCC 25085 / DSM 20731 / CCUG 9996 / CIP 106432 / VR4</strain>
    </source>
</reference>
<evidence type="ECO:0000313" key="1">
    <source>
        <dbReference type="EMBL" id="ADB47479.1"/>
    </source>
</evidence>
<dbReference type="GeneID" id="78334828"/>
<proteinExistence type="predicted"/>
<dbReference type="KEGG" id="afn:Acfer_1111"/>
<accession>D2RK77</accession>
<gene>
    <name evidence="1" type="ordered locus">Acfer_1111</name>
</gene>
<protein>
    <submittedName>
        <fullName evidence="1">Uncharacterized protein</fullName>
    </submittedName>
</protein>
<dbReference type="HOGENOM" id="CLU_1425199_0_0_9"/>
<dbReference type="Proteomes" id="UP000001902">
    <property type="component" value="Chromosome"/>
</dbReference>